<reference evidence="3" key="1">
    <citation type="submission" date="2024-06" db="UniProtKB">
        <authorList>
            <consortium name="RefSeq"/>
        </authorList>
    </citation>
    <scope>NUCLEOTIDE SEQUENCE [LARGE SCALE GENOMIC DNA]</scope>
</reference>
<feature type="region of interest" description="Disordered" evidence="1">
    <location>
        <begin position="139"/>
        <end position="175"/>
    </location>
</feature>
<dbReference type="OrthoDB" id="6099290at2759"/>
<feature type="signal peptide" evidence="2">
    <location>
        <begin position="1"/>
        <end position="22"/>
    </location>
</feature>
<dbReference type="Proteomes" id="UP000694844">
    <property type="component" value="Chromosome 1"/>
</dbReference>
<dbReference type="KEGG" id="cvn:111122402"/>
<dbReference type="RefSeq" id="XP_022319897.1">
    <property type="nucleotide sequence ID" value="XM_022464189.1"/>
</dbReference>
<feature type="chain" id="PRO_5034761103" evidence="2">
    <location>
        <begin position="23"/>
        <end position="317"/>
    </location>
</feature>
<name>A0A8B8CVK6_CRAVI</name>
<reference evidence="4" key="2">
    <citation type="submission" date="2025-08" db="UniProtKB">
        <authorList>
            <consortium name="RefSeq"/>
        </authorList>
    </citation>
    <scope>IDENTIFICATION</scope>
    <source>
        <tissue evidence="4">Whole sample</tissue>
    </source>
</reference>
<organism evidence="3 4">
    <name type="scientific">Crassostrea virginica</name>
    <name type="common">Eastern oyster</name>
    <dbReference type="NCBI Taxonomy" id="6565"/>
    <lineage>
        <taxon>Eukaryota</taxon>
        <taxon>Metazoa</taxon>
        <taxon>Spiralia</taxon>
        <taxon>Lophotrochozoa</taxon>
        <taxon>Mollusca</taxon>
        <taxon>Bivalvia</taxon>
        <taxon>Autobranchia</taxon>
        <taxon>Pteriomorphia</taxon>
        <taxon>Ostreida</taxon>
        <taxon>Ostreoidea</taxon>
        <taxon>Ostreidae</taxon>
        <taxon>Crassostrea</taxon>
    </lineage>
</organism>
<accession>A0A8B8CVK6</accession>
<evidence type="ECO:0000256" key="1">
    <source>
        <dbReference type="SAM" id="MobiDB-lite"/>
    </source>
</evidence>
<evidence type="ECO:0000313" key="3">
    <source>
        <dbReference type="Proteomes" id="UP000694844"/>
    </source>
</evidence>
<sequence length="317" mass="35460">MGIFFLSSAVFSFLIFSDGAWAQQDCNNEHKRDEIVKALNHLVDPRHPHILNATKSFYADMLLYDLQHNHQPQAIPDKRDLKRGAHHLAEKRAHHHDLSHVQHDLDHYKREMMEHMNLICVSQILWELENLLSYPHEVTTHSTPPTSHVTHHRTTTAKTTTTSTTTAKTTSTTHAPTTTVPMLNVSAECDPLSFVRALANGVPLVHPYAGRCTDTTNTQSEALILTTCESPAPTTWKQGLNVMQNCARIPKYTPIATFLFGQYVTDGTSLSGVFLKCTPTGFEMSVQLCGHGPQIFELRSGSGSARQDANSYFIVQY</sequence>
<dbReference type="AlphaFoldDB" id="A0A8B8CVK6"/>
<feature type="compositionally biased region" description="Low complexity" evidence="1">
    <location>
        <begin position="156"/>
        <end position="175"/>
    </location>
</feature>
<keyword evidence="2" id="KW-0732">Signal</keyword>
<gene>
    <name evidence="4" type="primary">LOC111122402</name>
</gene>
<proteinExistence type="predicted"/>
<dbReference type="GeneID" id="111122402"/>
<evidence type="ECO:0000313" key="4">
    <source>
        <dbReference type="RefSeq" id="XP_022319897.1"/>
    </source>
</evidence>
<keyword evidence="3" id="KW-1185">Reference proteome</keyword>
<protein>
    <submittedName>
        <fullName evidence="4">Uncharacterized protein LOC111122402</fullName>
    </submittedName>
</protein>
<evidence type="ECO:0000256" key="2">
    <source>
        <dbReference type="SAM" id="SignalP"/>
    </source>
</evidence>